<feature type="domain" description="MotA/TolQ/ExbB proton channel" evidence="11">
    <location>
        <begin position="79"/>
        <end position="198"/>
    </location>
</feature>
<dbReference type="STRING" id="571438.SAMN05192586_101247"/>
<dbReference type="GO" id="GO:0017038">
    <property type="term" value="P:protein import"/>
    <property type="evidence" value="ECO:0007669"/>
    <property type="project" value="TreeGrafter"/>
</dbReference>
<dbReference type="Pfam" id="PF01618">
    <property type="entry name" value="MotA_ExbB"/>
    <property type="match status" value="1"/>
</dbReference>
<reference evidence="13" key="1">
    <citation type="submission" date="2016-10" db="EMBL/GenBank/DDBJ databases">
        <authorList>
            <person name="Varghese N."/>
            <person name="Submissions S."/>
        </authorList>
    </citation>
    <scope>NUCLEOTIDE SEQUENCE [LARGE SCALE GENOMIC DNA]</scope>
    <source>
        <strain evidence="13">KHC7</strain>
    </source>
</reference>
<keyword evidence="13" id="KW-1185">Reference proteome</keyword>
<keyword evidence="7 10" id="KW-0472">Membrane</keyword>
<keyword evidence="4 12" id="KW-0132">Cell division</keyword>
<keyword evidence="5 10" id="KW-0812">Transmembrane</keyword>
<accession>A0A1G7ICZ9</accession>
<evidence type="ECO:0000256" key="5">
    <source>
        <dbReference type="ARBA" id="ARBA00022692"/>
    </source>
</evidence>
<dbReference type="NCBIfam" id="TIGR02796">
    <property type="entry name" value="tolQ"/>
    <property type="match status" value="1"/>
</dbReference>
<dbReference type="InterPro" id="IPR002898">
    <property type="entry name" value="MotA_ExbB_proton_chnl"/>
</dbReference>
<dbReference type="PANTHER" id="PTHR30625:SF3">
    <property type="entry name" value="TOL-PAL SYSTEM PROTEIN TOLQ"/>
    <property type="match status" value="1"/>
</dbReference>
<proteinExistence type="inferred from homology"/>
<dbReference type="GO" id="GO:0005886">
    <property type="term" value="C:plasma membrane"/>
    <property type="evidence" value="ECO:0007669"/>
    <property type="project" value="UniProtKB-SubCell"/>
</dbReference>
<protein>
    <submittedName>
        <fullName evidence="12">Cell division and transport-associated protein TolQ</fullName>
    </submittedName>
</protein>
<organism evidence="12 13">
    <name type="scientific">Desulfovibrio legallii</name>
    <dbReference type="NCBI Taxonomy" id="571438"/>
    <lineage>
        <taxon>Bacteria</taxon>
        <taxon>Pseudomonadati</taxon>
        <taxon>Thermodesulfobacteriota</taxon>
        <taxon>Desulfovibrionia</taxon>
        <taxon>Desulfovibrionales</taxon>
        <taxon>Desulfovibrionaceae</taxon>
        <taxon>Desulfovibrio</taxon>
    </lineage>
</organism>
<evidence type="ECO:0000256" key="7">
    <source>
        <dbReference type="ARBA" id="ARBA00023136"/>
    </source>
</evidence>
<sequence length="231" mass="24812">MEFSFFSMIAQASLIAKCVLLLLLIMSILSWGLMIQKYIALTAANKKALAGTGQFEKAPNLRDAVQSLGADPTSPLYYIAHQGVQEFNRSKELGNSSEVVVDNVRRALRQGVGSELARLQRSLSLLATTANTAPFIGLFGTVWGIMSSFHSIGMLKSASLATVAPGISEALVATAIGLAVAVPATIGFNIFMGKLSQVDTLLVNFAGVFLNRVQRELNVHRHVQRMGATEM</sequence>
<keyword evidence="9" id="KW-0813">Transport</keyword>
<feature type="transmembrane region" description="Helical" evidence="10">
    <location>
        <begin position="123"/>
        <end position="146"/>
    </location>
</feature>
<evidence type="ECO:0000313" key="13">
    <source>
        <dbReference type="Proteomes" id="UP000199355"/>
    </source>
</evidence>
<gene>
    <name evidence="12" type="ORF">SAMN05192586_101247</name>
</gene>
<keyword evidence="3" id="KW-0997">Cell inner membrane</keyword>
<dbReference type="AlphaFoldDB" id="A0A1G7ICZ9"/>
<keyword evidence="8" id="KW-0131">Cell cycle</keyword>
<dbReference type="PANTHER" id="PTHR30625">
    <property type="entry name" value="PROTEIN TOLQ"/>
    <property type="match status" value="1"/>
</dbReference>
<keyword evidence="2" id="KW-1003">Cell membrane</keyword>
<evidence type="ECO:0000256" key="9">
    <source>
        <dbReference type="RuleBase" id="RU004057"/>
    </source>
</evidence>
<evidence type="ECO:0000256" key="8">
    <source>
        <dbReference type="ARBA" id="ARBA00023306"/>
    </source>
</evidence>
<keyword evidence="9" id="KW-0653">Protein transport</keyword>
<dbReference type="InterPro" id="IPR050790">
    <property type="entry name" value="ExbB/TolQ_transport"/>
</dbReference>
<evidence type="ECO:0000256" key="2">
    <source>
        <dbReference type="ARBA" id="ARBA00022475"/>
    </source>
</evidence>
<comment type="similarity">
    <text evidence="9">Belongs to the exbB/tolQ family.</text>
</comment>
<evidence type="ECO:0000256" key="6">
    <source>
        <dbReference type="ARBA" id="ARBA00022989"/>
    </source>
</evidence>
<dbReference type="OrthoDB" id="9805133at2"/>
<evidence type="ECO:0000259" key="11">
    <source>
        <dbReference type="Pfam" id="PF01618"/>
    </source>
</evidence>
<dbReference type="Proteomes" id="UP000199355">
    <property type="component" value="Unassembled WGS sequence"/>
</dbReference>
<feature type="transmembrane region" description="Helical" evidence="10">
    <location>
        <begin position="6"/>
        <end position="29"/>
    </location>
</feature>
<dbReference type="EMBL" id="FNBX01000001">
    <property type="protein sequence ID" value="SDF10617.1"/>
    <property type="molecule type" value="Genomic_DNA"/>
</dbReference>
<dbReference type="GO" id="GO:0051301">
    <property type="term" value="P:cell division"/>
    <property type="evidence" value="ECO:0007669"/>
    <property type="project" value="UniProtKB-KW"/>
</dbReference>
<dbReference type="RefSeq" id="WP_092152499.1">
    <property type="nucleotide sequence ID" value="NZ_FNBX01000001.1"/>
</dbReference>
<name>A0A1G7ICZ9_9BACT</name>
<evidence type="ECO:0000313" key="12">
    <source>
        <dbReference type="EMBL" id="SDF10617.1"/>
    </source>
</evidence>
<keyword evidence="6 10" id="KW-1133">Transmembrane helix</keyword>
<comment type="subcellular location">
    <subcellularLocation>
        <location evidence="1">Cell membrane</location>
        <topology evidence="1">Multi-pass membrane protein</topology>
    </subcellularLocation>
    <subcellularLocation>
        <location evidence="9">Membrane</location>
        <topology evidence="9">Multi-pass membrane protein</topology>
    </subcellularLocation>
</comment>
<dbReference type="InterPro" id="IPR014163">
    <property type="entry name" value="Tol-Pal_TolQ"/>
</dbReference>
<evidence type="ECO:0000256" key="10">
    <source>
        <dbReference type="SAM" id="Phobius"/>
    </source>
</evidence>
<evidence type="ECO:0000256" key="1">
    <source>
        <dbReference type="ARBA" id="ARBA00004651"/>
    </source>
</evidence>
<evidence type="ECO:0000256" key="4">
    <source>
        <dbReference type="ARBA" id="ARBA00022618"/>
    </source>
</evidence>
<dbReference type="GO" id="GO:0043213">
    <property type="term" value="P:bacteriocin transport"/>
    <property type="evidence" value="ECO:0007669"/>
    <property type="project" value="InterPro"/>
</dbReference>
<evidence type="ECO:0000256" key="3">
    <source>
        <dbReference type="ARBA" id="ARBA00022519"/>
    </source>
</evidence>
<feature type="transmembrane region" description="Helical" evidence="10">
    <location>
        <begin position="166"/>
        <end position="191"/>
    </location>
</feature>